<reference evidence="2 3" key="1">
    <citation type="submission" date="2020-05" db="EMBL/GenBank/DDBJ databases">
        <title>Ramlibacter rhizophilus sp. nov., isolated from rhizosphere soil of national flower Mugunghwa from South Korea.</title>
        <authorList>
            <person name="Zheng-Fei Y."/>
            <person name="Huan T."/>
        </authorList>
    </citation>
    <scope>NUCLEOTIDE SEQUENCE [LARGE SCALE GENOMIC DNA]</scope>
    <source>
        <strain evidence="2 3">H242</strain>
    </source>
</reference>
<accession>A0ABX6P5E8</accession>
<feature type="compositionally biased region" description="Basic and acidic residues" evidence="1">
    <location>
        <begin position="10"/>
        <end position="20"/>
    </location>
</feature>
<sequence>MPEFPLQHGDPPRMHAEPPKGEQFTFVAVEGRGGLEGRDTVALHRSSVVRCW</sequence>
<evidence type="ECO:0000313" key="3">
    <source>
        <dbReference type="Proteomes" id="UP000500826"/>
    </source>
</evidence>
<evidence type="ECO:0000313" key="2">
    <source>
        <dbReference type="EMBL" id="QJW85379.1"/>
    </source>
</evidence>
<feature type="region of interest" description="Disordered" evidence="1">
    <location>
        <begin position="1"/>
        <end position="20"/>
    </location>
</feature>
<dbReference type="Proteomes" id="UP000500826">
    <property type="component" value="Chromosome"/>
</dbReference>
<proteinExistence type="predicted"/>
<protein>
    <submittedName>
        <fullName evidence="2">Uncharacterized protein</fullName>
    </submittedName>
</protein>
<reference evidence="2 3" key="2">
    <citation type="submission" date="2020-05" db="EMBL/GenBank/DDBJ databases">
        <authorList>
            <person name="Khan S.A."/>
            <person name="Jeon C.O."/>
            <person name="Chun B.H."/>
        </authorList>
    </citation>
    <scope>NUCLEOTIDE SEQUENCE [LARGE SCALE GENOMIC DNA]</scope>
    <source>
        <strain evidence="2 3">H242</strain>
    </source>
</reference>
<organism evidence="2 3">
    <name type="scientific">Ramlibacter terrae</name>
    <dbReference type="NCBI Taxonomy" id="2732511"/>
    <lineage>
        <taxon>Bacteria</taxon>
        <taxon>Pseudomonadati</taxon>
        <taxon>Pseudomonadota</taxon>
        <taxon>Betaproteobacteria</taxon>
        <taxon>Burkholderiales</taxon>
        <taxon>Comamonadaceae</taxon>
        <taxon>Ramlibacter</taxon>
    </lineage>
</organism>
<evidence type="ECO:0000256" key="1">
    <source>
        <dbReference type="SAM" id="MobiDB-lite"/>
    </source>
</evidence>
<keyword evidence="3" id="KW-1185">Reference proteome</keyword>
<name>A0ABX6P5E8_9BURK</name>
<gene>
    <name evidence="2" type="ORF">HK414_24445</name>
</gene>
<dbReference type="EMBL" id="CP053418">
    <property type="protein sequence ID" value="QJW85379.1"/>
    <property type="molecule type" value="Genomic_DNA"/>
</dbReference>